<name>A0A5J4TX81_9EUKA</name>
<evidence type="ECO:0000256" key="2">
    <source>
        <dbReference type="ARBA" id="ARBA00022737"/>
    </source>
</evidence>
<dbReference type="EMBL" id="SNRW01024781">
    <property type="protein sequence ID" value="KAA6362005.1"/>
    <property type="molecule type" value="Genomic_DNA"/>
</dbReference>
<dbReference type="GO" id="GO:0097546">
    <property type="term" value="C:ciliary base"/>
    <property type="evidence" value="ECO:0007669"/>
    <property type="project" value="TreeGrafter"/>
</dbReference>
<reference evidence="5 6" key="1">
    <citation type="submission" date="2019-03" db="EMBL/GenBank/DDBJ databases">
        <title>Single cell metagenomics reveals metabolic interactions within the superorganism composed of flagellate Streblomastix strix and complex community of Bacteroidetes bacteria on its surface.</title>
        <authorList>
            <person name="Treitli S.C."/>
            <person name="Kolisko M."/>
            <person name="Husnik F."/>
            <person name="Keeling P."/>
            <person name="Hampl V."/>
        </authorList>
    </citation>
    <scope>NUCLEOTIDE SEQUENCE [LARGE SCALE GENOMIC DNA]</scope>
    <source>
        <strain evidence="5">ST1C</strain>
    </source>
</reference>
<keyword evidence="5" id="KW-0282">Flagellum</keyword>
<comment type="caution">
    <text evidence="5">The sequence shown here is derived from an EMBL/GenBank/DDBJ whole genome shotgun (WGS) entry which is preliminary data.</text>
</comment>
<gene>
    <name evidence="5" type="ORF">EZS28_042467</name>
</gene>
<dbReference type="GO" id="GO:0035735">
    <property type="term" value="P:intraciliary transport involved in cilium assembly"/>
    <property type="evidence" value="ECO:0007669"/>
    <property type="project" value="TreeGrafter"/>
</dbReference>
<accession>A0A5J4TX81</accession>
<organism evidence="5 6">
    <name type="scientific">Streblomastix strix</name>
    <dbReference type="NCBI Taxonomy" id="222440"/>
    <lineage>
        <taxon>Eukaryota</taxon>
        <taxon>Metamonada</taxon>
        <taxon>Preaxostyla</taxon>
        <taxon>Oxymonadida</taxon>
        <taxon>Streblomastigidae</taxon>
        <taxon>Streblomastix</taxon>
    </lineage>
</organism>
<feature type="non-terminal residue" evidence="5">
    <location>
        <position position="1"/>
    </location>
</feature>
<dbReference type="GO" id="GO:0035720">
    <property type="term" value="P:intraciliary anterograde transport"/>
    <property type="evidence" value="ECO:0007669"/>
    <property type="project" value="TreeGrafter"/>
</dbReference>
<evidence type="ECO:0000256" key="3">
    <source>
        <dbReference type="ARBA" id="ARBA00022803"/>
    </source>
</evidence>
<evidence type="ECO:0000313" key="6">
    <source>
        <dbReference type="Proteomes" id="UP000324800"/>
    </source>
</evidence>
<evidence type="ECO:0000313" key="5">
    <source>
        <dbReference type="EMBL" id="KAA6362005.1"/>
    </source>
</evidence>
<dbReference type="GO" id="GO:0036064">
    <property type="term" value="C:ciliary basal body"/>
    <property type="evidence" value="ECO:0007669"/>
    <property type="project" value="TreeGrafter"/>
</dbReference>
<dbReference type="PANTHER" id="PTHR14781:SF0">
    <property type="entry name" value="INTRAFLAGELLAR TRANSPORT PROTEIN 56"/>
    <property type="match status" value="1"/>
</dbReference>
<dbReference type="GO" id="GO:0120170">
    <property type="term" value="F:intraciliary transport particle B binding"/>
    <property type="evidence" value="ECO:0007669"/>
    <property type="project" value="TreeGrafter"/>
</dbReference>
<keyword evidence="5" id="KW-0969">Cilium</keyword>
<keyword evidence="2" id="KW-0677">Repeat</keyword>
<dbReference type="PANTHER" id="PTHR14781">
    <property type="entry name" value="INTRAFLAGELLAR TRANSPORT PROTEIN 56"/>
    <property type="match status" value="1"/>
</dbReference>
<comment type="subcellular location">
    <subcellularLocation>
        <location evidence="1">Cell projection</location>
        <location evidence="1">Cilium</location>
    </subcellularLocation>
</comment>
<dbReference type="OrthoDB" id="95390at2759"/>
<proteinExistence type="predicted"/>
<evidence type="ECO:0000256" key="4">
    <source>
        <dbReference type="ARBA" id="ARBA00023273"/>
    </source>
</evidence>
<protein>
    <submittedName>
        <fullName evidence="5">Putative intraflagellar transport protein 56</fullName>
    </submittedName>
</protein>
<dbReference type="Proteomes" id="UP000324800">
    <property type="component" value="Unassembled WGS sequence"/>
</dbReference>
<dbReference type="AlphaFoldDB" id="A0A5J4TX81"/>
<keyword evidence="4" id="KW-0966">Cell projection</keyword>
<evidence type="ECO:0000256" key="1">
    <source>
        <dbReference type="ARBA" id="ARBA00004138"/>
    </source>
</evidence>
<dbReference type="InterPro" id="IPR030511">
    <property type="entry name" value="TTC26"/>
</dbReference>
<keyword evidence="3" id="KW-0802">TPR repeat</keyword>
<sequence length="96" mass="10870">SNSVELLKAVEDSDYLTDYMKKLVSHNKVVFKRGEGALQTLPPLTELIPEAKQNLTIFHLRNELTQDAYALMRDHQPATPLEYTLKGIVFTLIGQV</sequence>
<dbReference type="GO" id="GO:0030992">
    <property type="term" value="C:intraciliary transport particle B"/>
    <property type="evidence" value="ECO:0007669"/>
    <property type="project" value="TreeGrafter"/>
</dbReference>